<protein>
    <submittedName>
        <fullName evidence="2">Uncharacterized protein</fullName>
    </submittedName>
</protein>
<sequence>MASAIINVIIDGTVVTLLVIYPYSITDTDLKPELLIIKDWFIAFNIAFNRYNLGLRHALQDIDGRLPNLTESYPVVTILVTKLPQYCQCMGLNSRQNDSCVHIYVKNNKLSSGCYDNWLLKNKSNSKLFSAVICFLVLESSWAFTQFLICNDLCSPIAFLNI</sequence>
<organism evidence="2 3">
    <name type="scientific">Laetiporus sulphureus 93-53</name>
    <dbReference type="NCBI Taxonomy" id="1314785"/>
    <lineage>
        <taxon>Eukaryota</taxon>
        <taxon>Fungi</taxon>
        <taxon>Dikarya</taxon>
        <taxon>Basidiomycota</taxon>
        <taxon>Agaricomycotina</taxon>
        <taxon>Agaricomycetes</taxon>
        <taxon>Polyporales</taxon>
        <taxon>Laetiporus</taxon>
    </lineage>
</organism>
<keyword evidence="1" id="KW-1133">Transmembrane helix</keyword>
<dbReference type="Proteomes" id="UP000076871">
    <property type="component" value="Unassembled WGS sequence"/>
</dbReference>
<name>A0A165DMA0_9APHY</name>
<evidence type="ECO:0000313" key="2">
    <source>
        <dbReference type="EMBL" id="KZT05188.1"/>
    </source>
</evidence>
<dbReference type="InParanoid" id="A0A165DMA0"/>
<dbReference type="GeneID" id="63824135"/>
<evidence type="ECO:0000313" key="3">
    <source>
        <dbReference type="Proteomes" id="UP000076871"/>
    </source>
</evidence>
<dbReference type="RefSeq" id="XP_040762928.1">
    <property type="nucleotide sequence ID" value="XM_040907106.1"/>
</dbReference>
<accession>A0A165DMA0</accession>
<evidence type="ECO:0000256" key="1">
    <source>
        <dbReference type="SAM" id="Phobius"/>
    </source>
</evidence>
<proteinExistence type="predicted"/>
<dbReference type="EMBL" id="KV427631">
    <property type="protein sequence ID" value="KZT05188.1"/>
    <property type="molecule type" value="Genomic_DNA"/>
</dbReference>
<keyword evidence="1" id="KW-0812">Transmembrane</keyword>
<reference evidence="2 3" key="1">
    <citation type="journal article" date="2016" name="Mol. Biol. Evol.">
        <title>Comparative Genomics of Early-Diverging Mushroom-Forming Fungi Provides Insights into the Origins of Lignocellulose Decay Capabilities.</title>
        <authorList>
            <person name="Nagy L.G."/>
            <person name="Riley R."/>
            <person name="Tritt A."/>
            <person name="Adam C."/>
            <person name="Daum C."/>
            <person name="Floudas D."/>
            <person name="Sun H."/>
            <person name="Yadav J.S."/>
            <person name="Pangilinan J."/>
            <person name="Larsson K.H."/>
            <person name="Matsuura K."/>
            <person name="Barry K."/>
            <person name="Labutti K."/>
            <person name="Kuo R."/>
            <person name="Ohm R.A."/>
            <person name="Bhattacharya S.S."/>
            <person name="Shirouzu T."/>
            <person name="Yoshinaga Y."/>
            <person name="Martin F.M."/>
            <person name="Grigoriev I.V."/>
            <person name="Hibbett D.S."/>
        </authorList>
    </citation>
    <scope>NUCLEOTIDE SEQUENCE [LARGE SCALE GENOMIC DNA]</scope>
    <source>
        <strain evidence="2 3">93-53</strain>
    </source>
</reference>
<gene>
    <name evidence="2" type="ORF">LAESUDRAFT_715000</name>
</gene>
<dbReference type="AlphaFoldDB" id="A0A165DMA0"/>
<keyword evidence="3" id="KW-1185">Reference proteome</keyword>
<feature type="transmembrane region" description="Helical" evidence="1">
    <location>
        <begin position="128"/>
        <end position="149"/>
    </location>
</feature>
<keyword evidence="1" id="KW-0472">Membrane</keyword>